<dbReference type="PROSITE" id="PS50885">
    <property type="entry name" value="HAMP"/>
    <property type="match status" value="1"/>
</dbReference>
<dbReference type="PRINTS" id="PR00260">
    <property type="entry name" value="CHEMTRNSDUCR"/>
</dbReference>
<dbReference type="Pfam" id="PF02743">
    <property type="entry name" value="dCache_1"/>
    <property type="match status" value="1"/>
</dbReference>
<keyword evidence="3" id="KW-0488">Methylation</keyword>
<dbReference type="CDD" id="cd06225">
    <property type="entry name" value="HAMP"/>
    <property type="match status" value="1"/>
</dbReference>
<dbReference type="CDD" id="cd11386">
    <property type="entry name" value="MCP_signal"/>
    <property type="match status" value="1"/>
</dbReference>
<keyword evidence="5 11" id="KW-0812">Transmembrane</keyword>
<evidence type="ECO:0000256" key="1">
    <source>
        <dbReference type="ARBA" id="ARBA00004651"/>
    </source>
</evidence>
<keyword evidence="4" id="KW-0145">Chemotaxis</keyword>
<evidence type="ECO:0000256" key="2">
    <source>
        <dbReference type="ARBA" id="ARBA00022475"/>
    </source>
</evidence>
<dbReference type="InterPro" id="IPR029151">
    <property type="entry name" value="Sensor-like_sf"/>
</dbReference>
<keyword evidence="2" id="KW-1003">Cell membrane</keyword>
<dbReference type="RefSeq" id="WP_380025564.1">
    <property type="nucleotide sequence ID" value="NZ_JBHSHC010000080.1"/>
</dbReference>
<dbReference type="Pfam" id="PF00672">
    <property type="entry name" value="HAMP"/>
    <property type="match status" value="1"/>
</dbReference>
<comment type="similarity">
    <text evidence="9">Belongs to the methyl-accepting chemotaxis (MCP) protein family.</text>
</comment>
<dbReference type="InterPro" id="IPR033479">
    <property type="entry name" value="dCache_1"/>
</dbReference>
<evidence type="ECO:0000256" key="8">
    <source>
        <dbReference type="ARBA" id="ARBA00023224"/>
    </source>
</evidence>
<accession>A0ABV9PZE9</accession>
<dbReference type="PANTHER" id="PTHR32089:SF114">
    <property type="entry name" value="METHYL-ACCEPTING CHEMOTAXIS PROTEIN MCPB"/>
    <property type="match status" value="1"/>
</dbReference>
<evidence type="ECO:0000256" key="11">
    <source>
        <dbReference type="SAM" id="Phobius"/>
    </source>
</evidence>
<dbReference type="Gene3D" id="1.10.287.950">
    <property type="entry name" value="Methyl-accepting chemotaxis protein"/>
    <property type="match status" value="1"/>
</dbReference>
<evidence type="ECO:0000256" key="10">
    <source>
        <dbReference type="PROSITE-ProRule" id="PRU00284"/>
    </source>
</evidence>
<feature type="domain" description="HAMP" evidence="13">
    <location>
        <begin position="302"/>
        <end position="354"/>
    </location>
</feature>
<organism evidence="14 15">
    <name type="scientific">Effusibacillus consociatus</name>
    <dbReference type="NCBI Taxonomy" id="1117041"/>
    <lineage>
        <taxon>Bacteria</taxon>
        <taxon>Bacillati</taxon>
        <taxon>Bacillota</taxon>
        <taxon>Bacilli</taxon>
        <taxon>Bacillales</taxon>
        <taxon>Alicyclobacillaceae</taxon>
        <taxon>Effusibacillus</taxon>
    </lineage>
</organism>
<dbReference type="CDD" id="cd12912">
    <property type="entry name" value="PDC2_MCP_like"/>
    <property type="match status" value="1"/>
</dbReference>
<evidence type="ECO:0000256" key="3">
    <source>
        <dbReference type="ARBA" id="ARBA00022481"/>
    </source>
</evidence>
<feature type="domain" description="Methyl-accepting transducer" evidence="12">
    <location>
        <begin position="373"/>
        <end position="609"/>
    </location>
</feature>
<dbReference type="SMART" id="SM00304">
    <property type="entry name" value="HAMP"/>
    <property type="match status" value="1"/>
</dbReference>
<evidence type="ECO:0000259" key="12">
    <source>
        <dbReference type="PROSITE" id="PS50111"/>
    </source>
</evidence>
<keyword evidence="6 11" id="KW-1133">Transmembrane helix</keyword>
<name>A0ABV9PZE9_9BACL</name>
<dbReference type="InterPro" id="IPR003660">
    <property type="entry name" value="HAMP_dom"/>
</dbReference>
<comment type="subcellular location">
    <subcellularLocation>
        <location evidence="1">Cell membrane</location>
        <topology evidence="1">Multi-pass membrane protein</topology>
    </subcellularLocation>
</comment>
<evidence type="ECO:0000256" key="9">
    <source>
        <dbReference type="ARBA" id="ARBA00029447"/>
    </source>
</evidence>
<dbReference type="Gene3D" id="3.30.450.20">
    <property type="entry name" value="PAS domain"/>
    <property type="match status" value="2"/>
</dbReference>
<evidence type="ECO:0000313" key="15">
    <source>
        <dbReference type="Proteomes" id="UP001596002"/>
    </source>
</evidence>
<keyword evidence="8 10" id="KW-0807">Transducer</keyword>
<feature type="transmembrane region" description="Helical" evidence="11">
    <location>
        <begin position="283"/>
        <end position="301"/>
    </location>
</feature>
<comment type="caution">
    <text evidence="14">The sequence shown here is derived from an EMBL/GenBank/DDBJ whole genome shotgun (WGS) entry which is preliminary data.</text>
</comment>
<sequence>MTRFFRFFQLNVRNKLILFGTTILLVPCLVIGFISYQTAKNKVEEQIFSAARDNVELLNHVITKHLEPSVRNVEYFSQRMTADVFQGMESPIVRQQLDQFAKLNPEIKSTYVGTETGLMILSPNEKLPDGYDPRKRPWYQDAMKSKGKVIITDPYVDAVSGANIVTIAKTTVDGSGVMAVDITLENLEKVVKQAKIGKQGYVALVDKNKKILVHPTAKPGTDVLPVIAEKAFGSPSGEFEYEFEGVQKKEFFATNTLTGWKLTGTMDFSEVEAEAAPIWNKTLLILAIAFLIGSAVNYFIIISITRPLRALVDASEKISAGDLTEQVEVKSNDELGQLGMSFNEMAKSLRALIFEVRKTSEQLAASSEELTASSEQTSKATEQIAVTIQEVAGGSEKQARSVEESSKAVNELSIGVQQIAANAQNVSSTAMQASNKALEGNKAIQTAVEQINSISGTVNGLSQMVKGLGERSKEIGQIVEVITGIAEQTNLLALNAAIEAARAGEQGRGFAVVADEVRKLAEQSGQSAQQIAQLITAIQNETNKAVESMESGTKEVSAGIEVISAAGRSFDQILSAVNQVTTQIQEVSAASQQMSAGTEQMVNTISVIAEEAETTSAGMQNVSAASEEQLATMEEISASAAALATMAEELQTLVRKFKI</sequence>
<keyword evidence="7 11" id="KW-0472">Membrane</keyword>
<evidence type="ECO:0000256" key="4">
    <source>
        <dbReference type="ARBA" id="ARBA00022500"/>
    </source>
</evidence>
<dbReference type="PROSITE" id="PS50111">
    <property type="entry name" value="CHEMOTAXIS_TRANSDUC_2"/>
    <property type="match status" value="1"/>
</dbReference>
<protein>
    <submittedName>
        <fullName evidence="14">Methyl-accepting chemotaxis protein</fullName>
    </submittedName>
</protein>
<dbReference type="Proteomes" id="UP001596002">
    <property type="component" value="Unassembled WGS sequence"/>
</dbReference>
<reference evidence="15" key="1">
    <citation type="journal article" date="2019" name="Int. J. Syst. Evol. Microbiol.">
        <title>The Global Catalogue of Microorganisms (GCM) 10K type strain sequencing project: providing services to taxonomists for standard genome sequencing and annotation.</title>
        <authorList>
            <consortium name="The Broad Institute Genomics Platform"/>
            <consortium name="The Broad Institute Genome Sequencing Center for Infectious Disease"/>
            <person name="Wu L."/>
            <person name="Ma J."/>
        </authorList>
    </citation>
    <scope>NUCLEOTIDE SEQUENCE [LARGE SCALE GENOMIC DNA]</scope>
    <source>
        <strain evidence="15">WYCCWR 12678</strain>
    </source>
</reference>
<evidence type="ECO:0000259" key="13">
    <source>
        <dbReference type="PROSITE" id="PS50885"/>
    </source>
</evidence>
<evidence type="ECO:0000256" key="5">
    <source>
        <dbReference type="ARBA" id="ARBA00022692"/>
    </source>
</evidence>
<gene>
    <name evidence="14" type="ORF">ACFO8Q_09735</name>
</gene>
<dbReference type="EMBL" id="JBHSHC010000080">
    <property type="protein sequence ID" value="MFC4767641.1"/>
    <property type="molecule type" value="Genomic_DNA"/>
</dbReference>
<dbReference type="InterPro" id="IPR004089">
    <property type="entry name" value="MCPsignal_dom"/>
</dbReference>
<dbReference type="SUPFAM" id="SSF103190">
    <property type="entry name" value="Sensory domain-like"/>
    <property type="match status" value="1"/>
</dbReference>
<proteinExistence type="inferred from homology"/>
<dbReference type="Pfam" id="PF00015">
    <property type="entry name" value="MCPsignal"/>
    <property type="match status" value="1"/>
</dbReference>
<keyword evidence="15" id="KW-1185">Reference proteome</keyword>
<evidence type="ECO:0000256" key="7">
    <source>
        <dbReference type="ARBA" id="ARBA00023136"/>
    </source>
</evidence>
<dbReference type="InterPro" id="IPR004090">
    <property type="entry name" value="Chemotax_Me-accpt_rcpt"/>
</dbReference>
<dbReference type="SUPFAM" id="SSF58104">
    <property type="entry name" value="Methyl-accepting chemotaxis protein (MCP) signaling domain"/>
    <property type="match status" value="1"/>
</dbReference>
<dbReference type="CDD" id="cd12913">
    <property type="entry name" value="PDC1_MCP_like"/>
    <property type="match status" value="1"/>
</dbReference>
<evidence type="ECO:0000313" key="14">
    <source>
        <dbReference type="EMBL" id="MFC4767641.1"/>
    </source>
</evidence>
<dbReference type="SMART" id="SM00283">
    <property type="entry name" value="MA"/>
    <property type="match status" value="1"/>
</dbReference>
<evidence type="ECO:0000256" key="6">
    <source>
        <dbReference type="ARBA" id="ARBA00022989"/>
    </source>
</evidence>
<dbReference type="PANTHER" id="PTHR32089">
    <property type="entry name" value="METHYL-ACCEPTING CHEMOTAXIS PROTEIN MCPB"/>
    <property type="match status" value="1"/>
</dbReference>
<feature type="transmembrane region" description="Helical" evidence="11">
    <location>
        <begin position="16"/>
        <end position="36"/>
    </location>
</feature>